<accession>A0A812GAE4</accession>
<sequence length="205" mass="22789">MKAIGVGSQTFFLLVFVSVTKAAAHGRSLRTPTSSLVAIRTARLHKVCETCGDAGQNTLQKSSEYCDELHDQCTCCVKAVKNQYSEICSKYMGFGGCISGIKAAIENKEEECKKKQKLADAWKDQQKQKIEEAMGEDIFDLHKAAGKIVDTPYKDECAAYAEPNCDSQEALCGFESGCDRELWKWTSELQRVESWQGMLDTIPCF</sequence>
<feature type="coiled-coil region" evidence="1">
    <location>
        <begin position="98"/>
        <end position="125"/>
    </location>
</feature>
<evidence type="ECO:0000313" key="4">
    <source>
        <dbReference type="Proteomes" id="UP000604046"/>
    </source>
</evidence>
<evidence type="ECO:0000313" key="3">
    <source>
        <dbReference type="EMBL" id="CAE6919261.1"/>
    </source>
</evidence>
<dbReference type="Proteomes" id="UP000604046">
    <property type="component" value="Unassembled WGS sequence"/>
</dbReference>
<keyword evidence="1" id="KW-0175">Coiled coil</keyword>
<proteinExistence type="predicted"/>
<comment type="caution">
    <text evidence="3">The sequence shown here is derived from an EMBL/GenBank/DDBJ whole genome shotgun (WGS) entry which is preliminary data.</text>
</comment>
<keyword evidence="2" id="KW-0732">Signal</keyword>
<organism evidence="3 4">
    <name type="scientific">Symbiodinium natans</name>
    <dbReference type="NCBI Taxonomy" id="878477"/>
    <lineage>
        <taxon>Eukaryota</taxon>
        <taxon>Sar</taxon>
        <taxon>Alveolata</taxon>
        <taxon>Dinophyceae</taxon>
        <taxon>Suessiales</taxon>
        <taxon>Symbiodiniaceae</taxon>
        <taxon>Symbiodinium</taxon>
    </lineage>
</organism>
<dbReference type="OrthoDB" id="10467671at2759"/>
<keyword evidence="4" id="KW-1185">Reference proteome</keyword>
<feature type="signal peptide" evidence="2">
    <location>
        <begin position="1"/>
        <end position="22"/>
    </location>
</feature>
<protein>
    <submittedName>
        <fullName evidence="3">Uncharacterized protein</fullName>
    </submittedName>
</protein>
<feature type="chain" id="PRO_5032672357" evidence="2">
    <location>
        <begin position="23"/>
        <end position="205"/>
    </location>
</feature>
<dbReference type="AlphaFoldDB" id="A0A812GAE4"/>
<gene>
    <name evidence="3" type="ORF">SNAT2548_LOCUS402</name>
</gene>
<dbReference type="EMBL" id="CAJNDS010000021">
    <property type="protein sequence ID" value="CAE6919261.1"/>
    <property type="molecule type" value="Genomic_DNA"/>
</dbReference>
<evidence type="ECO:0000256" key="1">
    <source>
        <dbReference type="SAM" id="Coils"/>
    </source>
</evidence>
<reference evidence="3" key="1">
    <citation type="submission" date="2021-02" db="EMBL/GenBank/DDBJ databases">
        <authorList>
            <person name="Dougan E. K."/>
            <person name="Rhodes N."/>
            <person name="Thang M."/>
            <person name="Chan C."/>
        </authorList>
    </citation>
    <scope>NUCLEOTIDE SEQUENCE</scope>
</reference>
<name>A0A812GAE4_9DINO</name>
<evidence type="ECO:0000256" key="2">
    <source>
        <dbReference type="SAM" id="SignalP"/>
    </source>
</evidence>